<feature type="non-terminal residue" evidence="1">
    <location>
        <position position="28"/>
    </location>
</feature>
<reference evidence="1" key="1">
    <citation type="submission" date="2020-02" db="EMBL/GenBank/DDBJ databases">
        <authorList>
            <person name="Meier V. D."/>
        </authorList>
    </citation>
    <scope>NUCLEOTIDE SEQUENCE</scope>
    <source>
        <strain evidence="1">AVDCRST_MAG93</strain>
    </source>
</reference>
<evidence type="ECO:0000313" key="1">
    <source>
        <dbReference type="EMBL" id="CAA9337533.1"/>
    </source>
</evidence>
<name>A0A6J4LPU0_9CHLR</name>
<organism evidence="1">
    <name type="scientific">uncultured Chloroflexia bacterium</name>
    <dbReference type="NCBI Taxonomy" id="1672391"/>
    <lineage>
        <taxon>Bacteria</taxon>
        <taxon>Bacillati</taxon>
        <taxon>Chloroflexota</taxon>
        <taxon>Chloroflexia</taxon>
        <taxon>environmental samples</taxon>
    </lineage>
</organism>
<sequence>MFVGMLTTQVREQSLETLIPWAASQGIT</sequence>
<gene>
    <name evidence="1" type="ORF">AVDCRST_MAG93-6473</name>
</gene>
<dbReference type="AlphaFoldDB" id="A0A6J4LPU0"/>
<proteinExistence type="predicted"/>
<protein>
    <submittedName>
        <fullName evidence="1">Uncharacterized protein</fullName>
    </submittedName>
</protein>
<accession>A0A6J4LPU0</accession>
<dbReference type="EMBL" id="CADCTR010002185">
    <property type="protein sequence ID" value="CAA9337533.1"/>
    <property type="molecule type" value="Genomic_DNA"/>
</dbReference>